<dbReference type="RefSeq" id="WP_046348921.1">
    <property type="nucleotide sequence ID" value="NZ_BBWU01000043.1"/>
</dbReference>
<evidence type="ECO:0000313" key="2">
    <source>
        <dbReference type="EMBL" id="GAO40111.1"/>
    </source>
</evidence>
<dbReference type="EMBL" id="BBWU01000043">
    <property type="protein sequence ID" value="GAO40111.1"/>
    <property type="molecule type" value="Genomic_DNA"/>
</dbReference>
<evidence type="ECO:0000256" key="1">
    <source>
        <dbReference type="SAM" id="MobiDB-lite"/>
    </source>
</evidence>
<dbReference type="Gene3D" id="1.10.8.1040">
    <property type="match status" value="1"/>
</dbReference>
<name>A0A0E9MRQ9_9SPHN</name>
<comment type="caution">
    <text evidence="2">The sequence shown here is derived from an EMBL/GenBank/DDBJ whole genome shotgun (WGS) entry which is preliminary data.</text>
</comment>
<proteinExistence type="predicted"/>
<sequence length="291" mass="32288">MRKTIATTLMVGTALLVAGCGKKGAEGELEKGQVVATVDGKDITVHELNAELQGANIPANIAPDQKKQLEQAALQQVVNRRILADIARDRGLDKTPMFLLQERRAEESILVQMLQRQMSAAVKQPTQTEIDTFIAQNPDLFAQRKIFTIDQIQFEAPKDPQVLRKYQPLKTMDEVEAMLKQDGLQYKRAPSKLDVATANPELVQQVLKMPKDDIFLIPAGRVMVANKITGTDVQPLTGDQANQFATALLQQRKFQDLLKRDLEPKVKKAESEVKYQAGFAPPKKPAAPAEK</sequence>
<dbReference type="AlphaFoldDB" id="A0A0E9MRQ9"/>
<dbReference type="InterPro" id="IPR027304">
    <property type="entry name" value="Trigger_fact/SurA_dom_sf"/>
</dbReference>
<evidence type="ECO:0000313" key="3">
    <source>
        <dbReference type="Proteomes" id="UP000033202"/>
    </source>
</evidence>
<dbReference type="Proteomes" id="UP000033202">
    <property type="component" value="Unassembled WGS sequence"/>
</dbReference>
<accession>A0A0E9MRQ9</accession>
<dbReference type="PROSITE" id="PS51257">
    <property type="entry name" value="PROKAR_LIPOPROTEIN"/>
    <property type="match status" value="1"/>
</dbReference>
<gene>
    <name evidence="2" type="ORF">SCH01S_43_00120</name>
</gene>
<keyword evidence="3" id="KW-1185">Reference proteome</keyword>
<dbReference type="SUPFAM" id="SSF109998">
    <property type="entry name" value="Triger factor/SurA peptide-binding domain-like"/>
    <property type="match status" value="1"/>
</dbReference>
<reference evidence="2 3" key="1">
    <citation type="submission" date="2015-04" db="EMBL/GenBank/DDBJ databases">
        <title>Whole genome shotgun sequence of Sphingomonas changbaiensis NBRC 104936.</title>
        <authorList>
            <person name="Katano-Makiyama Y."/>
            <person name="Hosoyama A."/>
            <person name="Hashimoto M."/>
            <person name="Noguchi M."/>
            <person name="Tsuchikane K."/>
            <person name="Ohji S."/>
            <person name="Yamazoe A."/>
            <person name="Ichikawa N."/>
            <person name="Kimura A."/>
            <person name="Fujita N."/>
        </authorList>
    </citation>
    <scope>NUCLEOTIDE SEQUENCE [LARGE SCALE GENOMIC DNA]</scope>
    <source>
        <strain evidence="2 3">NBRC 104936</strain>
    </source>
</reference>
<dbReference type="STRING" id="1219043.SCH01S_43_00120"/>
<dbReference type="OrthoDB" id="8204527at2"/>
<feature type="region of interest" description="Disordered" evidence="1">
    <location>
        <begin position="271"/>
        <end position="291"/>
    </location>
</feature>
<organism evidence="2 3">
    <name type="scientific">Sphingomonas changbaiensis NBRC 104936</name>
    <dbReference type="NCBI Taxonomy" id="1219043"/>
    <lineage>
        <taxon>Bacteria</taxon>
        <taxon>Pseudomonadati</taxon>
        <taxon>Pseudomonadota</taxon>
        <taxon>Alphaproteobacteria</taxon>
        <taxon>Sphingomonadales</taxon>
        <taxon>Sphingomonadaceae</taxon>
        <taxon>Sphingomonas</taxon>
    </lineage>
</organism>
<protein>
    <submittedName>
        <fullName evidence="2">Uncharacterized protein</fullName>
    </submittedName>
</protein>
<dbReference type="Pfam" id="PF13623">
    <property type="entry name" value="SurA_N_2"/>
    <property type="match status" value="1"/>
</dbReference>